<gene>
    <name evidence="2" type="ORF">D9758_017084</name>
</gene>
<name>A0A8H5F546_9AGAR</name>
<evidence type="ECO:0000259" key="1">
    <source>
        <dbReference type="Pfam" id="PF09118"/>
    </source>
</evidence>
<accession>A0A8H5F546</accession>
<sequence>MDQRLVGLVSKLSDDKTKLTVTGPPSATIYSPAYVFVLADGIPSFGSKTLIGTGAQPPLDEDALANVLSSLPFYWDKWTAAHPGEPVPAPSAISTSTQFLGGCFLSLVSM</sequence>
<reference evidence="2 3" key="1">
    <citation type="journal article" date="2020" name="ISME J.">
        <title>Uncovering the hidden diversity of litter-decomposition mechanisms in mushroom-forming fungi.</title>
        <authorList>
            <person name="Floudas D."/>
            <person name="Bentzer J."/>
            <person name="Ahren D."/>
            <person name="Johansson T."/>
            <person name="Persson P."/>
            <person name="Tunlid A."/>
        </authorList>
    </citation>
    <scope>NUCLEOTIDE SEQUENCE [LARGE SCALE GENOMIC DNA]</scope>
    <source>
        <strain evidence="2 3">CBS 291.85</strain>
    </source>
</reference>
<feature type="domain" description="Galactose oxidase-like Early set" evidence="1">
    <location>
        <begin position="1"/>
        <end position="47"/>
    </location>
</feature>
<dbReference type="EMBL" id="JAACJM010000393">
    <property type="protein sequence ID" value="KAF5323638.1"/>
    <property type="molecule type" value="Genomic_DNA"/>
</dbReference>
<proteinExistence type="predicted"/>
<dbReference type="InterPro" id="IPR015202">
    <property type="entry name" value="GO-like_E_set"/>
</dbReference>
<evidence type="ECO:0000313" key="2">
    <source>
        <dbReference type="EMBL" id="KAF5323638.1"/>
    </source>
</evidence>
<keyword evidence="3" id="KW-1185">Reference proteome</keyword>
<dbReference type="AlphaFoldDB" id="A0A8H5F546"/>
<organism evidence="2 3">
    <name type="scientific">Tetrapyrgos nigripes</name>
    <dbReference type="NCBI Taxonomy" id="182062"/>
    <lineage>
        <taxon>Eukaryota</taxon>
        <taxon>Fungi</taxon>
        <taxon>Dikarya</taxon>
        <taxon>Basidiomycota</taxon>
        <taxon>Agaricomycotina</taxon>
        <taxon>Agaricomycetes</taxon>
        <taxon>Agaricomycetidae</taxon>
        <taxon>Agaricales</taxon>
        <taxon>Marasmiineae</taxon>
        <taxon>Marasmiaceae</taxon>
        <taxon>Tetrapyrgos</taxon>
    </lineage>
</organism>
<comment type="caution">
    <text evidence="2">The sequence shown here is derived from an EMBL/GenBank/DDBJ whole genome shotgun (WGS) entry which is preliminary data.</text>
</comment>
<dbReference type="Proteomes" id="UP000559256">
    <property type="component" value="Unassembled WGS sequence"/>
</dbReference>
<dbReference type="Gene3D" id="2.60.40.10">
    <property type="entry name" value="Immunoglobulins"/>
    <property type="match status" value="1"/>
</dbReference>
<dbReference type="OrthoDB" id="4456959at2759"/>
<evidence type="ECO:0000313" key="3">
    <source>
        <dbReference type="Proteomes" id="UP000559256"/>
    </source>
</evidence>
<dbReference type="InterPro" id="IPR013783">
    <property type="entry name" value="Ig-like_fold"/>
</dbReference>
<dbReference type="Pfam" id="PF09118">
    <property type="entry name" value="GO-like_E_set"/>
    <property type="match status" value="1"/>
</dbReference>
<protein>
    <recommendedName>
        <fullName evidence="1">Galactose oxidase-like Early set domain-containing protein</fullName>
    </recommendedName>
</protein>